<dbReference type="EMBL" id="CAXAMM010041485">
    <property type="protein sequence ID" value="CAK9099679.1"/>
    <property type="molecule type" value="Genomic_DNA"/>
</dbReference>
<protein>
    <submittedName>
        <fullName evidence="3">TENA_THI-4 domain-containing protein</fullName>
    </submittedName>
</protein>
<keyword evidence="4" id="KW-1185">Reference proteome</keyword>
<dbReference type="Gene3D" id="1.25.40.10">
    <property type="entry name" value="Tetratricopeptide repeat domain"/>
    <property type="match status" value="1"/>
</dbReference>
<comment type="caution">
    <text evidence="3">The sequence shown here is derived from an EMBL/GenBank/DDBJ whole genome shotgun (WGS) entry which is preliminary data.</text>
</comment>
<keyword evidence="1" id="KW-0677">Repeat</keyword>
<proteinExistence type="predicted"/>
<dbReference type="SUPFAM" id="SSF48613">
    <property type="entry name" value="Heme oxygenase-like"/>
    <property type="match status" value="1"/>
</dbReference>
<feature type="domain" description="Smr" evidence="2">
    <location>
        <begin position="243"/>
        <end position="300"/>
    </location>
</feature>
<dbReference type="PANTHER" id="PTHR47447">
    <property type="entry name" value="OS03G0856100 PROTEIN"/>
    <property type="match status" value="1"/>
</dbReference>
<dbReference type="InterPro" id="IPR004305">
    <property type="entry name" value="Thiaminase-2/PQQC"/>
</dbReference>
<sequence>MEAQKVEPNEVTLTSILSACERTHRWAEALAALSGSAGLRAAKPQPFLAAEMLSSGIADAASMANILKAFNKASHWQEAFWCLFEVPTAFKLDTSWHHYVTVAESGGLQSEWQQALDLLFHSPGASQIPESYRISAAISVCKDAIAFRGGAGAPHWQYAVALFASSGAEAHVANALISVYQKVALWEAALGIFAQTQQSQVDWMTTLLALCAGTRSLAKRFYLESPVRVHMRRDPQMRNLYTIDLHELPVEVALLAVEVTLDELEQLQEEDDTILHIITGHGEHRSGLSVVRTAVLSLLRAVPFVMVEMDESNPGLLRCIDCDGVLKALEKEPFTQEVAERLMKHEVLRDLRAGVLPKESAELLLKTLLHEQYFVCNSDLRTLTHSCERYQHVEGYRKFLDFFRAGEEFALGEHQKMCSMLGLSAESLEDHVPHPKCQAYPSCFCTILTLHSPLVAAAAFHVNFPAWGQMCGILRDSLILHYGYQKEDLGFLDFFAEPIPQLREMVEEVFSAAGAEEVSYAQLRRSVRLLQDYELLFWDGIWEQVIARSNGASGSDGERRCLVS</sequence>
<evidence type="ECO:0000259" key="2">
    <source>
        <dbReference type="PROSITE" id="PS50828"/>
    </source>
</evidence>
<organism evidence="3 4">
    <name type="scientific">Durusdinium trenchii</name>
    <dbReference type="NCBI Taxonomy" id="1381693"/>
    <lineage>
        <taxon>Eukaryota</taxon>
        <taxon>Sar</taxon>
        <taxon>Alveolata</taxon>
        <taxon>Dinophyceae</taxon>
        <taxon>Suessiales</taxon>
        <taxon>Symbiodiniaceae</taxon>
        <taxon>Durusdinium</taxon>
    </lineage>
</organism>
<evidence type="ECO:0000256" key="1">
    <source>
        <dbReference type="ARBA" id="ARBA00022737"/>
    </source>
</evidence>
<dbReference type="InterPro" id="IPR002625">
    <property type="entry name" value="Smr_dom"/>
</dbReference>
<dbReference type="PROSITE" id="PS50828">
    <property type="entry name" value="SMR"/>
    <property type="match status" value="1"/>
</dbReference>
<accession>A0ABP0RHP3</accession>
<gene>
    <name evidence="3" type="ORF">SCF082_LOCUS46679</name>
</gene>
<evidence type="ECO:0000313" key="4">
    <source>
        <dbReference type="Proteomes" id="UP001642464"/>
    </source>
</evidence>
<dbReference type="InterPro" id="IPR011990">
    <property type="entry name" value="TPR-like_helical_dom_sf"/>
</dbReference>
<name>A0ABP0RHP3_9DINO</name>
<dbReference type="Pfam" id="PF03070">
    <property type="entry name" value="TENA_THI-4"/>
    <property type="match status" value="1"/>
</dbReference>
<dbReference type="InterPro" id="IPR016084">
    <property type="entry name" value="Haem_Oase-like_multi-hlx"/>
</dbReference>
<evidence type="ECO:0000313" key="3">
    <source>
        <dbReference type="EMBL" id="CAK9099679.1"/>
    </source>
</evidence>
<dbReference type="Gene3D" id="3.30.1370.110">
    <property type="match status" value="1"/>
</dbReference>
<dbReference type="InterPro" id="IPR036063">
    <property type="entry name" value="Smr_dom_sf"/>
</dbReference>
<dbReference type="Proteomes" id="UP001642464">
    <property type="component" value="Unassembled WGS sequence"/>
</dbReference>
<dbReference type="PANTHER" id="PTHR47447:SF15">
    <property type="entry name" value="OS02G0120000 PROTEIN"/>
    <property type="match status" value="1"/>
</dbReference>
<reference evidence="3 4" key="1">
    <citation type="submission" date="2024-02" db="EMBL/GenBank/DDBJ databases">
        <authorList>
            <person name="Chen Y."/>
            <person name="Shah S."/>
            <person name="Dougan E. K."/>
            <person name="Thang M."/>
            <person name="Chan C."/>
        </authorList>
    </citation>
    <scope>NUCLEOTIDE SEQUENCE [LARGE SCALE GENOMIC DNA]</scope>
</reference>
<dbReference type="SUPFAM" id="SSF160443">
    <property type="entry name" value="SMR domain-like"/>
    <property type="match status" value="1"/>
</dbReference>
<dbReference type="Gene3D" id="1.20.910.10">
    <property type="entry name" value="Heme oxygenase-like"/>
    <property type="match status" value="1"/>
</dbReference>